<keyword evidence="6" id="KW-1185">Reference proteome</keyword>
<proteinExistence type="inferred from homology"/>
<dbReference type="InterPro" id="IPR025483">
    <property type="entry name" value="Lipase_euk"/>
</dbReference>
<dbReference type="GO" id="GO:0016788">
    <property type="term" value="F:hydrolase activity, acting on ester bonds"/>
    <property type="evidence" value="ECO:0007669"/>
    <property type="project" value="InterPro"/>
</dbReference>
<dbReference type="GO" id="GO:0016042">
    <property type="term" value="P:lipid catabolic process"/>
    <property type="evidence" value="ECO:0007669"/>
    <property type="project" value="UniProtKB-KW"/>
</dbReference>
<evidence type="ECO:0000256" key="2">
    <source>
        <dbReference type="PIRNR" id="PIRNR000862"/>
    </source>
</evidence>
<dbReference type="AlphaFoldDB" id="A0A835V389"/>
<dbReference type="Proteomes" id="UP000636800">
    <property type="component" value="Unassembled WGS sequence"/>
</dbReference>
<dbReference type="Gene3D" id="3.40.50.1820">
    <property type="entry name" value="alpha/beta hydrolase"/>
    <property type="match status" value="1"/>
</dbReference>
<evidence type="ECO:0000256" key="1">
    <source>
        <dbReference type="ARBA" id="ARBA00010701"/>
    </source>
</evidence>
<feature type="active site" description="Charge relay system" evidence="3">
    <location>
        <position position="315"/>
    </location>
</feature>
<evidence type="ECO:0000313" key="5">
    <source>
        <dbReference type="EMBL" id="KAG0485769.1"/>
    </source>
</evidence>
<keyword evidence="2" id="KW-0378">Hydrolase</keyword>
<comment type="similarity">
    <text evidence="1 2">Belongs to the AB hydrolase superfamily. Lipase family.</text>
</comment>
<feature type="domain" description="Partial AB-hydrolase lipase" evidence="4">
    <location>
        <begin position="12"/>
        <end position="68"/>
    </location>
</feature>
<dbReference type="EMBL" id="JADCNL010000004">
    <property type="protein sequence ID" value="KAG0485769.1"/>
    <property type="molecule type" value="Genomic_DNA"/>
</dbReference>
<dbReference type="Pfam" id="PF04083">
    <property type="entry name" value="Abhydro_lipase"/>
    <property type="match status" value="1"/>
</dbReference>
<name>A0A835V389_VANPL</name>
<dbReference type="SUPFAM" id="SSF53474">
    <property type="entry name" value="alpha/beta-Hydrolases"/>
    <property type="match status" value="1"/>
</dbReference>
<gene>
    <name evidence="5" type="ORF">HPP92_009848</name>
</gene>
<dbReference type="FunFam" id="3.40.50.1820:FF:000126">
    <property type="entry name" value="Lipase"/>
    <property type="match status" value="1"/>
</dbReference>
<feature type="active site" description="Nucleophile" evidence="3">
    <location>
        <position position="143"/>
    </location>
</feature>
<sequence>MSHGVGVCESAVRPHGYKCEEFEVTTDDGYILGIQRIPQGRIEGNGMKRQPILLQHGLLVDGIVWILNSPEQSLAFILADNGFDVWIANTRGTRPSRRHVSLSPSDKAYWAWSWDELVTHDLPTTINLVSKYTGQKLHYVGHSLGTLIALASFSERRLEDKLKSAALLCPVAYLDHMQTPLGILGAKVFLGEILSDGLGIAEFNPNNKKVSSFLSMLCNSNPSVNCYDLLSSFTGNNCCLNASSIEVFLKYEPQPTSIKTMIHLSQTFRDGVLTKYDYGNEEMNTERYGQGTPPAYNLSNIPNGFPLYLIHGGRDLLSDVQDVKHLLDDLKFHDKKQLNVHYVQNYAHADFVIGVSAKQMVYESMIAFLRHHQ</sequence>
<dbReference type="InterPro" id="IPR006693">
    <property type="entry name" value="AB_hydrolase_lipase"/>
</dbReference>
<dbReference type="InterPro" id="IPR029058">
    <property type="entry name" value="AB_hydrolase_fold"/>
</dbReference>
<dbReference type="PANTHER" id="PTHR11005">
    <property type="entry name" value="LYSOSOMAL ACID LIPASE-RELATED"/>
    <property type="match status" value="1"/>
</dbReference>
<comment type="caution">
    <text evidence="5">The sequence shown here is derived from an EMBL/GenBank/DDBJ whole genome shotgun (WGS) entry which is preliminary data.</text>
</comment>
<keyword evidence="2" id="KW-0443">Lipid metabolism</keyword>
<keyword evidence="2" id="KW-0442">Lipid degradation</keyword>
<evidence type="ECO:0000259" key="4">
    <source>
        <dbReference type="Pfam" id="PF04083"/>
    </source>
</evidence>
<protein>
    <recommendedName>
        <fullName evidence="2">Lipase</fullName>
    </recommendedName>
</protein>
<evidence type="ECO:0000256" key="3">
    <source>
        <dbReference type="PIRSR" id="PIRSR000862-1"/>
    </source>
</evidence>
<reference evidence="5 6" key="1">
    <citation type="journal article" date="2020" name="Nat. Food">
        <title>A phased Vanilla planifolia genome enables genetic improvement of flavour and production.</title>
        <authorList>
            <person name="Hasing T."/>
            <person name="Tang H."/>
            <person name="Brym M."/>
            <person name="Khazi F."/>
            <person name="Huang T."/>
            <person name="Chambers A.H."/>
        </authorList>
    </citation>
    <scope>NUCLEOTIDE SEQUENCE [LARGE SCALE GENOMIC DNA]</scope>
    <source>
        <tissue evidence="5">Leaf</tissue>
    </source>
</reference>
<feature type="active site" description="Charge relay system" evidence="3">
    <location>
        <position position="348"/>
    </location>
</feature>
<evidence type="ECO:0000313" key="6">
    <source>
        <dbReference type="Proteomes" id="UP000636800"/>
    </source>
</evidence>
<accession>A0A835V389</accession>
<organism evidence="5 6">
    <name type="scientific">Vanilla planifolia</name>
    <name type="common">Vanilla</name>
    <dbReference type="NCBI Taxonomy" id="51239"/>
    <lineage>
        <taxon>Eukaryota</taxon>
        <taxon>Viridiplantae</taxon>
        <taxon>Streptophyta</taxon>
        <taxon>Embryophyta</taxon>
        <taxon>Tracheophyta</taxon>
        <taxon>Spermatophyta</taxon>
        <taxon>Magnoliopsida</taxon>
        <taxon>Liliopsida</taxon>
        <taxon>Asparagales</taxon>
        <taxon>Orchidaceae</taxon>
        <taxon>Vanilloideae</taxon>
        <taxon>Vanilleae</taxon>
        <taxon>Vanilla</taxon>
    </lineage>
</organism>
<dbReference type="OrthoDB" id="10063137at2759"/>
<dbReference type="PIRSF" id="PIRSF000862">
    <property type="entry name" value="Steryl_ester_lip"/>
    <property type="match status" value="1"/>
</dbReference>